<evidence type="ECO:0000256" key="1">
    <source>
        <dbReference type="SAM" id="Phobius"/>
    </source>
</evidence>
<dbReference type="EMBL" id="JAXCGZ010007828">
    <property type="protein sequence ID" value="KAK7078451.1"/>
    <property type="molecule type" value="Genomic_DNA"/>
</dbReference>
<name>A0AAN8X5T4_HALRR</name>
<keyword evidence="3" id="KW-1185">Reference proteome</keyword>
<proteinExistence type="predicted"/>
<reference evidence="2 3" key="1">
    <citation type="submission" date="2023-11" db="EMBL/GenBank/DDBJ databases">
        <title>Halocaridina rubra genome assembly.</title>
        <authorList>
            <person name="Smith C."/>
        </authorList>
    </citation>
    <scope>NUCLEOTIDE SEQUENCE [LARGE SCALE GENOMIC DNA]</scope>
    <source>
        <strain evidence="2">EP-1</strain>
        <tissue evidence="2">Whole</tissue>
    </source>
</reference>
<dbReference type="AlphaFoldDB" id="A0AAN8X5T4"/>
<keyword evidence="1" id="KW-1133">Transmembrane helix</keyword>
<feature type="non-terminal residue" evidence="2">
    <location>
        <position position="185"/>
    </location>
</feature>
<organism evidence="2 3">
    <name type="scientific">Halocaridina rubra</name>
    <name type="common">Hawaiian red shrimp</name>
    <dbReference type="NCBI Taxonomy" id="373956"/>
    <lineage>
        <taxon>Eukaryota</taxon>
        <taxon>Metazoa</taxon>
        <taxon>Ecdysozoa</taxon>
        <taxon>Arthropoda</taxon>
        <taxon>Crustacea</taxon>
        <taxon>Multicrustacea</taxon>
        <taxon>Malacostraca</taxon>
        <taxon>Eumalacostraca</taxon>
        <taxon>Eucarida</taxon>
        <taxon>Decapoda</taxon>
        <taxon>Pleocyemata</taxon>
        <taxon>Caridea</taxon>
        <taxon>Atyoidea</taxon>
        <taxon>Atyidae</taxon>
        <taxon>Halocaridina</taxon>
    </lineage>
</organism>
<feature type="transmembrane region" description="Helical" evidence="1">
    <location>
        <begin position="32"/>
        <end position="51"/>
    </location>
</feature>
<comment type="caution">
    <text evidence="2">The sequence shown here is derived from an EMBL/GenBank/DDBJ whole genome shotgun (WGS) entry which is preliminary data.</text>
</comment>
<evidence type="ECO:0000313" key="3">
    <source>
        <dbReference type="Proteomes" id="UP001381693"/>
    </source>
</evidence>
<sequence length="185" mass="20720">MGALDGVMPMISFSLYTSVYHATVHAFPGAQFFFGASANVLMTIIFVIIIISTSSKSYSLEDLENCEGSDAVKPVSARFFKEDILQEHIQQQQNEMDSADYQRSVAILSNVNFHIATPIQRKRNPSKPVRLGEKGRPSVFVISEAHRKIVAEELCYPQKAVLPKQKDVYPGVDNPSFVHTENERK</sequence>
<protein>
    <submittedName>
        <fullName evidence="2">Uncharacterized protein</fullName>
    </submittedName>
</protein>
<keyword evidence="1" id="KW-0472">Membrane</keyword>
<evidence type="ECO:0000313" key="2">
    <source>
        <dbReference type="EMBL" id="KAK7078451.1"/>
    </source>
</evidence>
<dbReference type="Proteomes" id="UP001381693">
    <property type="component" value="Unassembled WGS sequence"/>
</dbReference>
<accession>A0AAN8X5T4</accession>
<gene>
    <name evidence="2" type="ORF">SK128_014692</name>
</gene>
<keyword evidence="1" id="KW-0812">Transmembrane</keyword>